<feature type="region of interest" description="Disordered" evidence="1">
    <location>
        <begin position="115"/>
        <end position="157"/>
    </location>
</feature>
<dbReference type="EMBL" id="HBIU01008553">
    <property type="protein sequence ID" value="CAE0624776.1"/>
    <property type="molecule type" value="Transcribed_RNA"/>
</dbReference>
<dbReference type="Gene3D" id="2.60.260.20">
    <property type="entry name" value="Urease metallochaperone UreE, N-terminal domain"/>
    <property type="match status" value="1"/>
</dbReference>
<protein>
    <submittedName>
        <fullName evidence="2">Uncharacterized protein</fullName>
    </submittedName>
</protein>
<dbReference type="AlphaFoldDB" id="A0A7S3UTL0"/>
<evidence type="ECO:0000256" key="1">
    <source>
        <dbReference type="SAM" id="MobiDB-lite"/>
    </source>
</evidence>
<evidence type="ECO:0000313" key="2">
    <source>
        <dbReference type="EMBL" id="CAE0624776.1"/>
    </source>
</evidence>
<gene>
    <name evidence="2" type="ORF">HAKA00212_LOCUS3443</name>
</gene>
<name>A0A7S3UTL0_HETAK</name>
<feature type="compositionally biased region" description="Gly residues" evidence="1">
    <location>
        <begin position="148"/>
        <end position="157"/>
    </location>
</feature>
<proteinExistence type="predicted"/>
<accession>A0A7S3UTL0</accession>
<organism evidence="2">
    <name type="scientific">Heterosigma akashiwo</name>
    <name type="common">Chromophytic alga</name>
    <name type="synonym">Heterosigma carterae</name>
    <dbReference type="NCBI Taxonomy" id="2829"/>
    <lineage>
        <taxon>Eukaryota</taxon>
        <taxon>Sar</taxon>
        <taxon>Stramenopiles</taxon>
        <taxon>Ochrophyta</taxon>
        <taxon>Raphidophyceae</taxon>
        <taxon>Chattonellales</taxon>
        <taxon>Chattonellaceae</taxon>
        <taxon>Heterosigma</taxon>
    </lineage>
</organism>
<reference evidence="2" key="1">
    <citation type="submission" date="2021-01" db="EMBL/GenBank/DDBJ databases">
        <authorList>
            <person name="Corre E."/>
            <person name="Pelletier E."/>
            <person name="Niang G."/>
            <person name="Scheremetjew M."/>
            <person name="Finn R."/>
            <person name="Kale V."/>
            <person name="Holt S."/>
            <person name="Cochrane G."/>
            <person name="Meng A."/>
            <person name="Brown T."/>
            <person name="Cohen L."/>
        </authorList>
    </citation>
    <scope>NUCLEOTIDE SEQUENCE</scope>
    <source>
        <strain evidence="2">CCMP3107</strain>
    </source>
</reference>
<sequence>MNITVTEAFFGFDRNITNLNGTAVLISKRGISRPGSTVRVHTAGLPIFIENPEEYYCYIPSDDDMKVLELWKMNPKDPEYTDGGENRPGFDEYCTKDDLYGDLIIELMILPQHMNEEGTTNNKEDSSSVDGGEEESGLGRDKTPSSAKGGGIKLETE</sequence>